<name>A0ABT3ZP67_9BURK</name>
<dbReference type="Pfam" id="PF01048">
    <property type="entry name" value="PNP_UDP_1"/>
    <property type="match status" value="1"/>
</dbReference>
<evidence type="ECO:0000256" key="1">
    <source>
        <dbReference type="SAM" id="MobiDB-lite"/>
    </source>
</evidence>
<keyword evidence="4" id="KW-1185">Reference proteome</keyword>
<reference evidence="3" key="1">
    <citation type="submission" date="2022-11" db="EMBL/GenBank/DDBJ databases">
        <title>Robbsia betulipollinis sp. nov., isolated from pollen of birch (Betula pendula).</title>
        <authorList>
            <person name="Shi H."/>
            <person name="Ambika Manirajan B."/>
            <person name="Ratering S."/>
            <person name="Geissler-Plaum R."/>
            <person name="Schnell S."/>
        </authorList>
    </citation>
    <scope>NUCLEOTIDE SEQUENCE</scope>
    <source>
        <strain evidence="3">Bb-Pol-6</strain>
    </source>
</reference>
<dbReference type="Gene3D" id="3.40.50.1580">
    <property type="entry name" value="Nucleoside phosphorylase domain"/>
    <property type="match status" value="1"/>
</dbReference>
<accession>A0ABT3ZP67</accession>
<dbReference type="PANTHER" id="PTHR46832">
    <property type="entry name" value="5'-METHYLTHIOADENOSINE/S-ADENOSYLHOMOCYSTEINE NUCLEOSIDASE"/>
    <property type="match status" value="1"/>
</dbReference>
<dbReference type="InterPro" id="IPR000845">
    <property type="entry name" value="Nucleoside_phosphorylase_d"/>
</dbReference>
<dbReference type="Proteomes" id="UP001082899">
    <property type="component" value="Unassembled WGS sequence"/>
</dbReference>
<comment type="caution">
    <text evidence="3">The sequence shown here is derived from an EMBL/GenBank/DDBJ whole genome shotgun (WGS) entry which is preliminary data.</text>
</comment>
<evidence type="ECO:0000313" key="3">
    <source>
        <dbReference type="EMBL" id="MCY0388035.1"/>
    </source>
</evidence>
<feature type="region of interest" description="Disordered" evidence="1">
    <location>
        <begin position="80"/>
        <end position="117"/>
    </location>
</feature>
<dbReference type="InterPro" id="IPR035994">
    <property type="entry name" value="Nucleoside_phosphorylase_sf"/>
</dbReference>
<evidence type="ECO:0000313" key="4">
    <source>
        <dbReference type="Proteomes" id="UP001082899"/>
    </source>
</evidence>
<dbReference type="EMBL" id="JAPMXC010000002">
    <property type="protein sequence ID" value="MCY0388035.1"/>
    <property type="molecule type" value="Genomic_DNA"/>
</dbReference>
<evidence type="ECO:0000259" key="2">
    <source>
        <dbReference type="Pfam" id="PF01048"/>
    </source>
</evidence>
<organism evidence="3 4">
    <name type="scientific">Robbsia betulipollinis</name>
    <dbReference type="NCBI Taxonomy" id="2981849"/>
    <lineage>
        <taxon>Bacteria</taxon>
        <taxon>Pseudomonadati</taxon>
        <taxon>Pseudomonadota</taxon>
        <taxon>Betaproteobacteria</taxon>
        <taxon>Burkholderiales</taxon>
        <taxon>Burkholderiaceae</taxon>
        <taxon>Robbsia</taxon>
    </lineage>
</organism>
<dbReference type="SUPFAM" id="SSF53167">
    <property type="entry name" value="Purine and uridine phosphorylases"/>
    <property type="match status" value="1"/>
</dbReference>
<dbReference type="PANTHER" id="PTHR46832:SF1">
    <property type="entry name" value="5'-METHYLTHIOADENOSINE_S-ADENOSYLHOMOCYSTEINE NUCLEOSIDASE"/>
    <property type="match status" value="1"/>
</dbReference>
<proteinExistence type="predicted"/>
<sequence length="262" mass="26930">MLVVTGLAFEAAIARRCADVDVLFGVGAAAAAALHARLAAAGRRPSGIVSFGTAGALDPACQPGDCLLARTVLELPPARAPDPADVVSPHAGMPRAGMPRAGMPRAGSEAGTETGTRDMRRHPVDARWLERLVAALPHAACVDFVGSATPVVSAAQKQLLHRRTGAAAVDMESAALARVAATHGLPFVVCRVVIDRASHTLPAAALAGMHADGGTRILPVIASLLRHPAQLPSLLALANDARRARRTMTGLARHMPPGFGRG</sequence>
<feature type="domain" description="Nucleoside phosphorylase" evidence="2">
    <location>
        <begin position="23"/>
        <end position="199"/>
    </location>
</feature>
<protein>
    <recommendedName>
        <fullName evidence="2">Nucleoside phosphorylase domain-containing protein</fullName>
    </recommendedName>
</protein>
<gene>
    <name evidence="3" type="ORF">OVY01_12465</name>
</gene>